<gene>
    <name evidence="1" type="ORF">RJ640_017523</name>
</gene>
<dbReference type="AlphaFoldDB" id="A0AA88UBT1"/>
<evidence type="ECO:0000313" key="1">
    <source>
        <dbReference type="EMBL" id="KAK2978959.1"/>
    </source>
</evidence>
<name>A0AA88UBT1_9ASTE</name>
<dbReference type="EMBL" id="JAVXUO010001805">
    <property type="protein sequence ID" value="KAK2978959.1"/>
    <property type="molecule type" value="Genomic_DNA"/>
</dbReference>
<dbReference type="Proteomes" id="UP001187471">
    <property type="component" value="Unassembled WGS sequence"/>
</dbReference>
<keyword evidence="2" id="KW-1185">Reference proteome</keyword>
<comment type="caution">
    <text evidence="1">The sequence shown here is derived from an EMBL/GenBank/DDBJ whole genome shotgun (WGS) entry which is preliminary data.</text>
</comment>
<evidence type="ECO:0000313" key="2">
    <source>
        <dbReference type="Proteomes" id="UP001187471"/>
    </source>
</evidence>
<proteinExistence type="predicted"/>
<reference evidence="1" key="1">
    <citation type="submission" date="2022-12" db="EMBL/GenBank/DDBJ databases">
        <title>Draft genome assemblies for two species of Escallonia (Escalloniales).</title>
        <authorList>
            <person name="Chanderbali A."/>
            <person name="Dervinis C."/>
            <person name="Anghel I."/>
            <person name="Soltis D."/>
            <person name="Soltis P."/>
            <person name="Zapata F."/>
        </authorList>
    </citation>
    <scope>NUCLEOTIDE SEQUENCE</scope>
    <source>
        <strain evidence="1">UCBG92.1500</strain>
        <tissue evidence="1">Leaf</tissue>
    </source>
</reference>
<protein>
    <submittedName>
        <fullName evidence="1">Uncharacterized protein</fullName>
    </submittedName>
</protein>
<sequence length="82" mass="8789">MNHVSNGLTLIESDPATLTDTAGNLLDLGTDKTCICQFNFSDFDASSHGKSHKFGYPKVLNQGRVKGLSLALSRVRVTGSSF</sequence>
<accession>A0AA88UBT1</accession>
<organism evidence="1 2">
    <name type="scientific">Escallonia rubra</name>
    <dbReference type="NCBI Taxonomy" id="112253"/>
    <lineage>
        <taxon>Eukaryota</taxon>
        <taxon>Viridiplantae</taxon>
        <taxon>Streptophyta</taxon>
        <taxon>Embryophyta</taxon>
        <taxon>Tracheophyta</taxon>
        <taxon>Spermatophyta</taxon>
        <taxon>Magnoliopsida</taxon>
        <taxon>eudicotyledons</taxon>
        <taxon>Gunneridae</taxon>
        <taxon>Pentapetalae</taxon>
        <taxon>asterids</taxon>
        <taxon>campanulids</taxon>
        <taxon>Escalloniales</taxon>
        <taxon>Escalloniaceae</taxon>
        <taxon>Escallonia</taxon>
    </lineage>
</organism>